<evidence type="ECO:0000313" key="3">
    <source>
        <dbReference type="Proteomes" id="UP000320390"/>
    </source>
</evidence>
<name>A0A518EPC2_9BACT</name>
<dbReference type="InterPro" id="IPR015943">
    <property type="entry name" value="WD40/YVTN_repeat-like_dom_sf"/>
</dbReference>
<gene>
    <name evidence="2" type="ORF">Poly30_14290</name>
</gene>
<evidence type="ECO:0000313" key="2">
    <source>
        <dbReference type="EMBL" id="QDV05926.1"/>
    </source>
</evidence>
<organism evidence="2 3">
    <name type="scientific">Saltatorellus ferox</name>
    <dbReference type="NCBI Taxonomy" id="2528018"/>
    <lineage>
        <taxon>Bacteria</taxon>
        <taxon>Pseudomonadati</taxon>
        <taxon>Planctomycetota</taxon>
        <taxon>Planctomycetia</taxon>
        <taxon>Planctomycetia incertae sedis</taxon>
        <taxon>Saltatorellus</taxon>
    </lineage>
</organism>
<dbReference type="OrthoDB" id="9768561at2"/>
<dbReference type="Pfam" id="PF22494">
    <property type="entry name" value="choice_anch_I"/>
    <property type="match status" value="2"/>
</dbReference>
<reference evidence="2 3" key="1">
    <citation type="submission" date="2019-02" db="EMBL/GenBank/DDBJ databases">
        <title>Deep-cultivation of Planctomycetes and their phenomic and genomic characterization uncovers novel biology.</title>
        <authorList>
            <person name="Wiegand S."/>
            <person name="Jogler M."/>
            <person name="Boedeker C."/>
            <person name="Pinto D."/>
            <person name="Vollmers J."/>
            <person name="Rivas-Marin E."/>
            <person name="Kohn T."/>
            <person name="Peeters S.H."/>
            <person name="Heuer A."/>
            <person name="Rast P."/>
            <person name="Oberbeckmann S."/>
            <person name="Bunk B."/>
            <person name="Jeske O."/>
            <person name="Meyerdierks A."/>
            <person name="Storesund J.E."/>
            <person name="Kallscheuer N."/>
            <person name="Luecker S."/>
            <person name="Lage O.M."/>
            <person name="Pohl T."/>
            <person name="Merkel B.J."/>
            <person name="Hornburger P."/>
            <person name="Mueller R.-W."/>
            <person name="Bruemmer F."/>
            <person name="Labrenz M."/>
            <person name="Spormann A.M."/>
            <person name="Op den Camp H."/>
            <person name="Overmann J."/>
            <person name="Amann R."/>
            <person name="Jetten M.S.M."/>
            <person name="Mascher T."/>
            <person name="Medema M.H."/>
            <person name="Devos D.P."/>
            <person name="Kaster A.-K."/>
            <person name="Ovreas L."/>
            <person name="Rohde M."/>
            <person name="Galperin M.Y."/>
            <person name="Jogler C."/>
        </authorList>
    </citation>
    <scope>NUCLEOTIDE SEQUENCE [LARGE SCALE GENOMIC DNA]</scope>
    <source>
        <strain evidence="2 3">Poly30</strain>
    </source>
</reference>
<accession>A0A518EPC2</accession>
<feature type="domain" description="Choice-of-anchor I" evidence="1">
    <location>
        <begin position="830"/>
        <end position="1034"/>
    </location>
</feature>
<dbReference type="Gene3D" id="2.130.10.10">
    <property type="entry name" value="YVTN repeat-like/Quinoprotein amine dehydrogenase"/>
    <property type="match status" value="1"/>
</dbReference>
<feature type="domain" description="Choice-of-anchor I" evidence="1">
    <location>
        <begin position="168"/>
        <end position="399"/>
    </location>
</feature>
<dbReference type="RefSeq" id="WP_145195641.1">
    <property type="nucleotide sequence ID" value="NZ_CP036434.1"/>
</dbReference>
<dbReference type="SUPFAM" id="SSF75011">
    <property type="entry name" value="3-carboxy-cis,cis-mucoante lactonizing enzyme"/>
    <property type="match status" value="1"/>
</dbReference>
<protein>
    <recommendedName>
        <fullName evidence="1">Choice-of-anchor I domain-containing protein</fullName>
    </recommendedName>
</protein>
<proteinExistence type="predicted"/>
<dbReference type="EMBL" id="CP036434">
    <property type="protein sequence ID" value="QDV05926.1"/>
    <property type="molecule type" value="Genomic_DNA"/>
</dbReference>
<sequence>MLDRHPRARSAFLTSSLRRGLTPGLRRGQALVLVGLLAACGGGGGGGDSVGAGLSAGANRTVLASEVLTFTATPATDSGITDFSWRQTAGAPVVLVGPENQTVQFTAPERATTVELEVAGLGPAGTLVARDRVVIQVQSARPVLQAELRSTIEIRGGGEGRAMASAVHSGSGRLFVIDGVGGDVLAYDVSSPGAPSFVGVLPTPASTLGFTPGYPVAVAAGEAGAVGITWTGETPEFPGVLQLVDPNTLQTLNQVSTTGSNPVDVEVTADGSLFAIACAGDPLEVGAGDGFGYITIVHIPAGGAAALDVHGDIDPVVLNPFDGDEVALAQSGIRFFASSPRASVELTPRAVAISPDGETVWASCPENDALVVIDVVSGLITDLVPLEDRSFGPSGASFEATALRQRPLSAPALFTTPAGQSIPFGGITALVEATVNSSGIARIRTVSAAGPVTAPQDRDGDGELDLTLVDASARQELRTVSLTALGPVGDLELSTREPILGPAGQAVTGSPSLRAAQPGLASHDEEVLNLDGNVVPTDAYGARFGGATRVPGSDVWLGEMRRNGLWRLSSTGAVMQRFVPAGTPGTLGSGTLPAVFAQRRLNLSLPPALRYGGFGAVAHSPERGSILAVTRLPLDNPDTAADTTSRNSRIARMIELDSTSGSVVGEYAVVLEAVGHAFEGMTQFAGSGADDAGLYLLESSTDPSGFRAIFDLDLSSATNLRTLSASDYGAVSAVLESSTPEELAELVVSIVPAAKTLRVDLREVGLGGGAGQPSALVDFAGIGLLVGFDDQFQLGGASVNGSTGSIAGLGGSVAQLGVVQLQPSSADFAGNATMLAQSSLPIQGLTQPLDLVGIEIQGVSHVLSADGGRARVLPGSGSQNPFDETARLGGLLLDTGVFTNASTLQNPTVAGDLRVSRVGSDLDDDGLVDTLLAFGGRSISLRSRGGDALWRSSRSLERRAFEVKPALVSSAATLYGIRPSSLALGSIGGVRVLAAGLEGAGTVMLYDLSNPGSPLLSGVGSSATRPVDLDIAPIAGTTLFVTDEARGVIEVRRLTRSL</sequence>
<evidence type="ECO:0000259" key="1">
    <source>
        <dbReference type="Pfam" id="PF22494"/>
    </source>
</evidence>
<dbReference type="Gene3D" id="2.60.40.3010">
    <property type="match status" value="1"/>
</dbReference>
<dbReference type="Proteomes" id="UP000320390">
    <property type="component" value="Chromosome"/>
</dbReference>
<dbReference type="PANTHER" id="PTHR46928:SF1">
    <property type="entry name" value="MESENCHYME-SPECIFIC CELL SURFACE GLYCOPROTEIN"/>
    <property type="match status" value="1"/>
</dbReference>
<dbReference type="AlphaFoldDB" id="A0A518EPC2"/>
<dbReference type="InterPro" id="IPR055188">
    <property type="entry name" value="Choice_anch_I"/>
</dbReference>
<dbReference type="InterPro" id="IPR052956">
    <property type="entry name" value="Mesenchyme-surface_protein"/>
</dbReference>
<dbReference type="PANTHER" id="PTHR46928">
    <property type="entry name" value="MESENCHYME-SPECIFIC CELL SURFACE GLYCOPROTEIN"/>
    <property type="match status" value="1"/>
</dbReference>
<keyword evidence="3" id="KW-1185">Reference proteome</keyword>